<feature type="compositionally biased region" description="Polar residues" evidence="1">
    <location>
        <begin position="895"/>
        <end position="912"/>
    </location>
</feature>
<gene>
    <name evidence="3" type="ORF">LLUT_LOCUS7387</name>
</gene>
<sequence length="965" mass="104619">MDNQLYQRTHTPGNENHGVHVCNKCGWSYPNPHPSAKHRRAHKKICGTIEAPNNLDTGKIEKGNDGIGERLVRLRSEDEVFSDAVSDFSDIGLSPGTKEPLKQDSLDSDVGLLIVKSSDDCRIQNHSILKFESVEAGNTLDLQGQLSDSIVDTLPSSIADSETGESTFVHSNDFFDLSSDSPPCKAEALADVFIENKINAGETVTDCSSIIVAKETNLIAKDKIKSEEDVVQNVDSSDNIVDETCGVSGIAFSGAISLDRQVADEAVSLMEKNSAELLSMQAHEDLPLELNSVEITNALRNDVQIESANVKQFSTSSDINILQQKGEGNANADTPPTCDISPEVAHPQSEYEGFKYPEGVVSQDPLSLPSESLKHDEVEQKNSATRSGLSPDVHAVSSPSSMKKELVNFEPMSENTHVEEHIEVTEENSFVFKPIQSTEKGVVSSTNSTKKELINFEHTTEETNAEENIEVSPVKVAVECFDRLDEIGGSMNAIETEINESHIVPFYEEQGNIDDYKDSQQISLPEGSLVASSNENPKDASFDSATSEKYGVISIDNASHHEKNSTAKNNVIVGGEDVRADVETDTGTKLKDLQLHGLLQPEVMKSSDIIKSNDAGEMGKVEKCDITESLVHSEAVVDAIARKTKGIECTNIDPISAPQEDIKEDEFNSNVIVHEEYKRRVDPSADSNQAQDSELIVKAVENLARKYAPLSSNTGPSAQHDSAVDDNQDGKVSGIPAAPFQDRIVNSLVKHSSSGFDASVDSSSRCDSLEGNWGSVSVMSLQFDAPPVIDTETLPSQMFEPPSKAAASEVQKGSNLQQSDSTSQAGWFPTLTQAINESPGRKKNEEIIAKVTNWSTCKEHTPLKSLLGEAAHSSKAKSPNFGAHSLNQKIGKLPENSSSGLTTVNSILSPESSPAEAAKGDAAKEWNSPARYPADIKREKGKVKSRPFWIQLVCCSSVDHHPQKR</sequence>
<dbReference type="PANTHER" id="PTHR35746">
    <property type="entry name" value="PENTATRICOPEPTIDE REPEAT (PPR) SUPERFAMILY PROTEIN"/>
    <property type="match status" value="1"/>
</dbReference>
<evidence type="ECO:0000313" key="4">
    <source>
        <dbReference type="Proteomes" id="UP001497480"/>
    </source>
</evidence>
<accession>A0AAV1WBS9</accession>
<keyword evidence="4" id="KW-1185">Reference proteome</keyword>
<feature type="compositionally biased region" description="Polar residues" evidence="1">
    <location>
        <begin position="811"/>
        <end position="828"/>
    </location>
</feature>
<organism evidence="3 4">
    <name type="scientific">Lupinus luteus</name>
    <name type="common">European yellow lupine</name>
    <dbReference type="NCBI Taxonomy" id="3873"/>
    <lineage>
        <taxon>Eukaryota</taxon>
        <taxon>Viridiplantae</taxon>
        <taxon>Streptophyta</taxon>
        <taxon>Embryophyta</taxon>
        <taxon>Tracheophyta</taxon>
        <taxon>Spermatophyta</taxon>
        <taxon>Magnoliopsida</taxon>
        <taxon>eudicotyledons</taxon>
        <taxon>Gunneridae</taxon>
        <taxon>Pentapetalae</taxon>
        <taxon>rosids</taxon>
        <taxon>fabids</taxon>
        <taxon>Fabales</taxon>
        <taxon>Fabaceae</taxon>
        <taxon>Papilionoideae</taxon>
        <taxon>50 kb inversion clade</taxon>
        <taxon>genistoids sensu lato</taxon>
        <taxon>core genistoids</taxon>
        <taxon>Genisteae</taxon>
        <taxon>Lupinus</taxon>
    </lineage>
</organism>
<feature type="region of interest" description="Disordered" evidence="1">
    <location>
        <begin position="709"/>
        <end position="735"/>
    </location>
</feature>
<feature type="region of interest" description="Disordered" evidence="1">
    <location>
        <begin position="359"/>
        <end position="402"/>
    </location>
</feature>
<dbReference type="AlphaFoldDB" id="A0AAV1WBS9"/>
<feature type="region of interest" description="Disordered" evidence="1">
    <location>
        <begin position="798"/>
        <end position="828"/>
    </location>
</feature>
<reference evidence="3 4" key="1">
    <citation type="submission" date="2024-03" db="EMBL/GenBank/DDBJ databases">
        <authorList>
            <person name="Martinez-Hernandez J."/>
        </authorList>
    </citation>
    <scope>NUCLEOTIDE SEQUENCE [LARGE SCALE GENOMIC DNA]</scope>
</reference>
<dbReference type="Proteomes" id="UP001497480">
    <property type="component" value="Unassembled WGS sequence"/>
</dbReference>
<evidence type="ECO:0000259" key="2">
    <source>
        <dbReference type="PROSITE" id="PS00028"/>
    </source>
</evidence>
<protein>
    <recommendedName>
        <fullName evidence="2">C2H2-type domain-containing protein</fullName>
    </recommendedName>
</protein>
<proteinExistence type="predicted"/>
<feature type="region of interest" description="Disordered" evidence="1">
    <location>
        <begin position="875"/>
        <end position="938"/>
    </location>
</feature>
<dbReference type="EMBL" id="CAXHTB010000005">
    <property type="protein sequence ID" value="CAL0306327.1"/>
    <property type="molecule type" value="Genomic_DNA"/>
</dbReference>
<dbReference type="PANTHER" id="PTHR35746:SF1">
    <property type="entry name" value="PENTATRICOPEPTIDE REPEAT (PPR) SUPERFAMILY PROTEIN"/>
    <property type="match status" value="1"/>
</dbReference>
<dbReference type="PROSITE" id="PS00028">
    <property type="entry name" value="ZINC_FINGER_C2H2_1"/>
    <property type="match status" value="1"/>
</dbReference>
<feature type="domain" description="C2H2-type" evidence="2">
    <location>
        <begin position="22"/>
        <end position="42"/>
    </location>
</feature>
<evidence type="ECO:0000313" key="3">
    <source>
        <dbReference type="EMBL" id="CAL0306327.1"/>
    </source>
</evidence>
<comment type="caution">
    <text evidence="3">The sequence shown here is derived from an EMBL/GenBank/DDBJ whole genome shotgun (WGS) entry which is preliminary data.</text>
</comment>
<dbReference type="InterPro" id="IPR013087">
    <property type="entry name" value="Znf_C2H2_type"/>
</dbReference>
<name>A0AAV1WBS9_LUPLU</name>
<feature type="compositionally biased region" description="Polar residues" evidence="1">
    <location>
        <begin position="710"/>
        <end position="720"/>
    </location>
</feature>
<evidence type="ECO:0000256" key="1">
    <source>
        <dbReference type="SAM" id="MobiDB-lite"/>
    </source>
</evidence>